<comment type="caution">
    <text evidence="3">The sequence shown here is derived from an EMBL/GenBank/DDBJ whole genome shotgun (WGS) entry which is preliminary data.</text>
</comment>
<dbReference type="Pfam" id="PF09791">
    <property type="entry name" value="Oxidored-like"/>
    <property type="match status" value="1"/>
</dbReference>
<gene>
    <name evidence="3" type="ORF">FANTH_11178</name>
</gene>
<evidence type="ECO:0000256" key="1">
    <source>
        <dbReference type="SAM" id="MobiDB-lite"/>
    </source>
</evidence>
<proteinExistence type="predicted"/>
<feature type="compositionally biased region" description="Polar residues" evidence="1">
    <location>
        <begin position="119"/>
        <end position="132"/>
    </location>
</feature>
<dbReference type="PANTHER" id="PTHR21193:SF3">
    <property type="entry name" value="OXIDOREDUCTASE-LIKE DOMAIN-CONTAINING PROTEIN 1"/>
    <property type="match status" value="1"/>
</dbReference>
<protein>
    <recommendedName>
        <fullName evidence="2">Oxidoreductase-like domain-containing protein</fullName>
    </recommendedName>
</protein>
<dbReference type="EMBL" id="JABEVY010000325">
    <property type="protein sequence ID" value="KAF5236601.1"/>
    <property type="molecule type" value="Genomic_DNA"/>
</dbReference>
<feature type="region of interest" description="Disordered" evidence="1">
    <location>
        <begin position="113"/>
        <end position="132"/>
    </location>
</feature>
<dbReference type="InterPro" id="IPR019180">
    <property type="entry name" value="Oxidoreductase-like_N"/>
</dbReference>
<organism evidence="3 4">
    <name type="scientific">Fusarium anthophilum</name>
    <dbReference type="NCBI Taxonomy" id="48485"/>
    <lineage>
        <taxon>Eukaryota</taxon>
        <taxon>Fungi</taxon>
        <taxon>Dikarya</taxon>
        <taxon>Ascomycota</taxon>
        <taxon>Pezizomycotina</taxon>
        <taxon>Sordariomycetes</taxon>
        <taxon>Hypocreomycetidae</taxon>
        <taxon>Hypocreales</taxon>
        <taxon>Nectriaceae</taxon>
        <taxon>Fusarium</taxon>
        <taxon>Fusarium fujikuroi species complex</taxon>
    </lineage>
</organism>
<dbReference type="InterPro" id="IPR039251">
    <property type="entry name" value="OXLD1"/>
</dbReference>
<name>A0A8H5DV38_9HYPO</name>
<evidence type="ECO:0000259" key="2">
    <source>
        <dbReference type="Pfam" id="PF09791"/>
    </source>
</evidence>
<dbReference type="GO" id="GO:0005739">
    <property type="term" value="C:mitochondrion"/>
    <property type="evidence" value="ECO:0007669"/>
    <property type="project" value="TreeGrafter"/>
</dbReference>
<feature type="domain" description="Oxidoreductase-like" evidence="2">
    <location>
        <begin position="166"/>
        <end position="209"/>
    </location>
</feature>
<accession>A0A8H5DV38</accession>
<reference evidence="3 4" key="1">
    <citation type="journal article" date="2020" name="BMC Genomics">
        <title>Correction to: Identification and distribution of gene clusters required for synthesis of sphingolipid metabolism inhibitors in diverse species of the filamentous fungus Fusarium.</title>
        <authorList>
            <person name="Kim H.S."/>
            <person name="Lohmar J.M."/>
            <person name="Busman M."/>
            <person name="Brown D.W."/>
            <person name="Naumann T.A."/>
            <person name="Divon H.H."/>
            <person name="Lysoe E."/>
            <person name="Uhlig S."/>
            <person name="Proctor R.H."/>
        </authorList>
    </citation>
    <scope>NUCLEOTIDE SEQUENCE [LARGE SCALE GENOMIC DNA]</scope>
    <source>
        <strain evidence="3 4">NRRL 25214</strain>
    </source>
</reference>
<sequence>MTDFRPSTPTFSALAICITNPTSSLFRPPLFLLQHPKTRLAIPVYTSIQQRRFTMSIPFRLLPRLRPLIPSRSIVSAAPNRKEDWPQRSSLGPYYEVILNNPSHIPIDKPEVPPKTADPSVQSEFPTKTAVQTPEEKARLVFGSRLFGSAEKDERLAARKAKATYIAGVLVPPKPVEPDNCCMSGCVNCVYDQYRDELEEWQFKNAEAQAALRKHEGSMDSDGGGSESNWVAPEVGKAKIAKDFWDEELYADLPVGIREFMKTEKILKKRHESEGTQES</sequence>
<evidence type="ECO:0000313" key="4">
    <source>
        <dbReference type="Proteomes" id="UP000573603"/>
    </source>
</evidence>
<dbReference type="PANTHER" id="PTHR21193">
    <property type="entry name" value="OXIDOREDUCTASE-LIKE DOMAIN-CONTAINING PROTEIN 1"/>
    <property type="match status" value="1"/>
</dbReference>
<dbReference type="AlphaFoldDB" id="A0A8H5DV38"/>
<keyword evidence="4" id="KW-1185">Reference proteome</keyword>
<evidence type="ECO:0000313" key="3">
    <source>
        <dbReference type="EMBL" id="KAF5236601.1"/>
    </source>
</evidence>
<dbReference type="Proteomes" id="UP000573603">
    <property type="component" value="Unassembled WGS sequence"/>
</dbReference>